<dbReference type="Proteomes" id="UP001595791">
    <property type="component" value="Unassembled WGS sequence"/>
</dbReference>
<name>A0ABV8MMR9_9NEIS</name>
<gene>
    <name evidence="4" type="ORF">ACFOW7_04380</name>
</gene>
<keyword evidence="3" id="KW-0443">Lipid metabolism</keyword>
<sequence>MNYLAHLLLSGSDPQVQVGGLLGDFLKGPVPASLPARVAQGVILHREIDRFTDSHPLFLRSRARISPERQRLGGILVDVFYDHFLALDWDAYSPEPLDHFASAAYAVLAAHQHCLPDNLVQALPTMRSQNWLLSYRDPTGIGTTIDRIAARRAPRLGRLVGGVEEMLADYQGFRDDFHAFFPAVQALAEAHLEKQGVSH</sequence>
<organism evidence="4 5">
    <name type="scientific">Chitinimonas lacunae</name>
    <dbReference type="NCBI Taxonomy" id="1963018"/>
    <lineage>
        <taxon>Bacteria</taxon>
        <taxon>Pseudomonadati</taxon>
        <taxon>Pseudomonadota</taxon>
        <taxon>Betaproteobacteria</taxon>
        <taxon>Neisseriales</taxon>
        <taxon>Chitinibacteraceae</taxon>
        <taxon>Chitinimonas</taxon>
    </lineage>
</organism>
<evidence type="ECO:0000256" key="2">
    <source>
        <dbReference type="ARBA" id="ARBA00022801"/>
    </source>
</evidence>
<evidence type="ECO:0000256" key="3">
    <source>
        <dbReference type="ARBA" id="ARBA00023098"/>
    </source>
</evidence>
<comment type="caution">
    <text evidence="4">The sequence shown here is derived from an EMBL/GenBank/DDBJ whole genome shotgun (WGS) entry which is preliminary data.</text>
</comment>
<dbReference type="Pfam" id="PF04336">
    <property type="entry name" value="ACP_PD"/>
    <property type="match status" value="1"/>
</dbReference>
<dbReference type="RefSeq" id="WP_378161440.1">
    <property type="nucleotide sequence ID" value="NZ_JBHSBU010000001.1"/>
</dbReference>
<reference evidence="5" key="1">
    <citation type="journal article" date="2019" name="Int. J. Syst. Evol. Microbiol.">
        <title>The Global Catalogue of Microorganisms (GCM) 10K type strain sequencing project: providing services to taxonomists for standard genome sequencing and annotation.</title>
        <authorList>
            <consortium name="The Broad Institute Genomics Platform"/>
            <consortium name="The Broad Institute Genome Sequencing Center for Infectious Disease"/>
            <person name="Wu L."/>
            <person name="Ma J."/>
        </authorList>
    </citation>
    <scope>NUCLEOTIDE SEQUENCE [LARGE SCALE GENOMIC DNA]</scope>
    <source>
        <strain evidence="5">LMG 29894</strain>
    </source>
</reference>
<dbReference type="InterPro" id="IPR007431">
    <property type="entry name" value="ACP_PD"/>
</dbReference>
<keyword evidence="5" id="KW-1185">Reference proteome</keyword>
<accession>A0ABV8MMR9</accession>
<evidence type="ECO:0000256" key="1">
    <source>
        <dbReference type="ARBA" id="ARBA00022516"/>
    </source>
</evidence>
<dbReference type="PANTHER" id="PTHR38764:SF1">
    <property type="entry name" value="ACYL CARRIER PROTEIN PHOSPHODIESTERASE"/>
    <property type="match status" value="1"/>
</dbReference>
<keyword evidence="2" id="KW-0378">Hydrolase</keyword>
<dbReference type="PIRSF" id="PIRSF011489">
    <property type="entry name" value="DUF479"/>
    <property type="match status" value="1"/>
</dbReference>
<proteinExistence type="predicted"/>
<protein>
    <submittedName>
        <fullName evidence="4">ACP phosphodiesterase</fullName>
    </submittedName>
</protein>
<evidence type="ECO:0000313" key="4">
    <source>
        <dbReference type="EMBL" id="MFC4158595.1"/>
    </source>
</evidence>
<evidence type="ECO:0000313" key="5">
    <source>
        <dbReference type="Proteomes" id="UP001595791"/>
    </source>
</evidence>
<dbReference type="PANTHER" id="PTHR38764">
    <property type="entry name" value="ACYL CARRIER PROTEIN PHOSPHODIESTERASE"/>
    <property type="match status" value="1"/>
</dbReference>
<dbReference type="EMBL" id="JBHSBU010000001">
    <property type="protein sequence ID" value="MFC4158595.1"/>
    <property type="molecule type" value="Genomic_DNA"/>
</dbReference>
<keyword evidence="1" id="KW-0444">Lipid biosynthesis</keyword>